<sequence length="1538" mass="170156">MLYWALKTRNLVAFLGSGSSMSYGRMSWTDLALTHAKAVQSFLKAHPGQFDTETFGNRFDFHRKSLESGQGDQQLLLDLCEQVWTALDENCISDLAQSKFGIGEAFLTEAKKLGRQEFARACFQEAIKQETVDECAHVRRILQGEMEVKASGNRKKPKKGIECDLYDLISRKCQDSNPPDDQATAWQKIFEDVWRPSPLDRAALTDLRPHLAFFRSDILNSIKKAIEGATGKTAINRRATQHGPSAGDSVVAELLRHAAGIVDVMTKAVETSDEKQVGTVHPTLYYALSLALDLVRACDDQHQTIVKAVVDAMISRSPIGECGRAAFVEPARDPINTLTKRLHIRRFATTNYDLELERYLKDFGFEPKTPSGGALQDGRERVGALGEQARDIALDGVGAADLIGFALSSDEYVAQVVHLHGRATRDSRIVVTERDYRDIYIDKTHSAETYRRGLSILFGGNPVLFLGVGLSEADLLRPLRELLALSSDSNPPVLALMPAQHEPPACDAKTLAAGNRHRICILHYGTEGFTPQSRQKLFQCLDTMKTIKQAIDRSPVTVPPAGRLPDLDHDDGHLKELARHIADIATDVLPNLPDRHIRDALKKVLLTAAMRTETAIRTAAFNAALIEVQRLYGVWRTEWNRDPEARGQYIRYQPIPSRGARPFKCRTWVRHFSSMTEHAADGGSVAGFLAQRDRNYPGRRILVVSGGVGAGKGSIFSRLIQTMAEQPEEGALYKAHFFAGFSFSCEVASVWDALIDFLLWPDRFGESRSKLLSEADPLGGGVGPGYTAMRRLDRLAAALKLASEWPTGERLLIGFNAFDMLFHANGEAKNAEIREVMRLLFSEATDAPIDFVVMVRDSRLPDFIEEQTGTDPPAGGTAGPKTSGADMCRHRYERPISPLKVTAVDPAGGSFLSDAAVTNADVLIRLRDRRRQHGGSGPVQSYAEIILKRLRESCSQNPAPSGIPAEDEDGTPRPLHDLLDQVFDVREERAGKKPAEDPFLHEALIRHLALISIPAGALVLARCPQVKALAERAWRRHERAGDADGSAVGQDIIDDVVKDALKCLALDYLILKIDNHDIRAKSKKDPNQEKRYQLHRSVQYYVYRKLGSQVMEPVEFLYFTPTLYGSQASSLPQLHANAYVFLYELVDGLTEYPEPSGRPEKAGSPPMPAAVRFKSLRASLGIVRTLLTLGIVSRLGDTSALPVRTRGMGCLEHHKLVLRWMLHAALISDSPHNLVETPPPFYADETVWLLNEVGVFALAQGCCREAESYFARAVRANRMAEGEPGGAMYRRILLNRGLCAMDMGRLEVARRIFREVQQAPDEELLLRALARGYLGQVEHLAGRYDEADLLFRDALRGLDALHHLRPTSQLRRYRAHMLCKMGRTDDARRELDAAVQAAEAGGFSDFIHLAQVSEARLGLARGAGLAELLPGLDSAEAYADRMDMPRLKVDLLRIRAEIFLSQGETRLPADLVTEALRVANLNDLVPRRIAGTELLSRIYRAQGNLEGAARLLASARRTARSCGYFLAADTKGSGATVV</sequence>
<name>G7ZD51_AZOL4</name>
<dbReference type="SUPFAM" id="SSF48452">
    <property type="entry name" value="TPR-like"/>
    <property type="match status" value="1"/>
</dbReference>
<accession>G7ZD51</accession>
<dbReference type="OrthoDB" id="7540423at2"/>
<dbReference type="KEGG" id="ali:AZOLI_p20126"/>
<reference evidence="3" key="1">
    <citation type="journal article" date="2011" name="PLoS Genet.">
        <title>Azospirillum genomes reveal transition of bacteria from aquatic to terrestrial environments.</title>
        <authorList>
            <person name="Wisniewski-Dye F."/>
            <person name="Borziak K."/>
            <person name="Khalsa-Moyers G."/>
            <person name="Alexandre G."/>
            <person name="Sukharnikov L.O."/>
            <person name="Wuichet K."/>
            <person name="Hurst G.B."/>
            <person name="McDonald W.H."/>
            <person name="Robertson J.S."/>
            <person name="Barbe V."/>
            <person name="Calteau A."/>
            <person name="Rouy Z."/>
            <person name="Mangenot S."/>
            <person name="Prigent-Combaret C."/>
            <person name="Normand P."/>
            <person name="Boyer M."/>
            <person name="Siguier P."/>
            <person name="Dessaux Y."/>
            <person name="Elmerich C."/>
            <person name="Condemine G."/>
            <person name="Krishnen G."/>
            <person name="Kennedy I."/>
            <person name="Paterson A.H."/>
            <person name="Gonzalez V."/>
            <person name="Mavingui P."/>
            <person name="Zhulin I.B."/>
        </authorList>
    </citation>
    <scope>NUCLEOTIDE SEQUENCE [LARGE SCALE GENOMIC DNA]</scope>
    <source>
        <strain evidence="3">4B</strain>
    </source>
</reference>
<protein>
    <submittedName>
        <fullName evidence="2">Uncharacterized protein</fullName>
    </submittedName>
</protein>
<gene>
    <name evidence="2" type="ordered locus">AZOLI_p20126</name>
</gene>
<dbReference type="Gene3D" id="1.25.40.10">
    <property type="entry name" value="Tetratricopeptide repeat domain"/>
    <property type="match status" value="1"/>
</dbReference>
<feature type="compositionally biased region" description="Low complexity" evidence="1">
    <location>
        <begin position="869"/>
        <end position="885"/>
    </location>
</feature>
<dbReference type="Proteomes" id="UP000005667">
    <property type="component" value="Plasmid AZO_p2"/>
</dbReference>
<proteinExistence type="predicted"/>
<keyword evidence="3" id="KW-1185">Reference proteome</keyword>
<dbReference type="EMBL" id="FQ311870">
    <property type="protein sequence ID" value="CBS89308.1"/>
    <property type="molecule type" value="Genomic_DNA"/>
</dbReference>
<dbReference type="HOGENOM" id="CLU_246910_0_0_5"/>
<keyword evidence="2" id="KW-0614">Plasmid</keyword>
<feature type="region of interest" description="Disordered" evidence="1">
    <location>
        <begin position="864"/>
        <end position="885"/>
    </location>
</feature>
<organism evidence="2 3">
    <name type="scientific">Azospirillum lipoferum (strain 4B)</name>
    <dbReference type="NCBI Taxonomy" id="862719"/>
    <lineage>
        <taxon>Bacteria</taxon>
        <taxon>Pseudomonadati</taxon>
        <taxon>Pseudomonadota</taxon>
        <taxon>Alphaproteobacteria</taxon>
        <taxon>Rhodospirillales</taxon>
        <taxon>Azospirillaceae</taxon>
        <taxon>Azospirillum</taxon>
    </lineage>
</organism>
<evidence type="ECO:0000256" key="1">
    <source>
        <dbReference type="SAM" id="MobiDB-lite"/>
    </source>
</evidence>
<dbReference type="Pfam" id="PF13289">
    <property type="entry name" value="SIR2_2"/>
    <property type="match status" value="1"/>
</dbReference>
<geneLocation type="plasmid" evidence="2 3">
    <name>AZO_p2</name>
</geneLocation>
<evidence type="ECO:0000313" key="3">
    <source>
        <dbReference type="Proteomes" id="UP000005667"/>
    </source>
</evidence>
<dbReference type="InterPro" id="IPR011990">
    <property type="entry name" value="TPR-like_helical_dom_sf"/>
</dbReference>
<evidence type="ECO:0000313" key="2">
    <source>
        <dbReference type="EMBL" id="CBS89308.1"/>
    </source>
</evidence>